<dbReference type="EMBL" id="CAJPEV010002098">
    <property type="protein sequence ID" value="CAG0895645.1"/>
    <property type="molecule type" value="Genomic_DNA"/>
</dbReference>
<gene>
    <name evidence="1" type="ORF">DSTB1V02_LOCUS8806</name>
</gene>
<sequence>MGKKNVTVIDGKKRRILETFEEIISFIKEEGIGKDVLFDEVPLTLGMPGRPDEESLSNHWKGIIHKVKGVKSLTVAFRPHDETYKSDISLSDIKIDDVDINVMKIVMRNTWNVTKLFLALGDTPGYRKPLYAVVDTTERRNYLVNILQDVYRTPVGFVDEHGMIHGKSKTLLRRIEALGISFQSYGDSSTAANQEQIRQGILLLHMGSALCQKDSLDHLRTYRNVLEFRRTDALSPNEIVNYNGLHEVQWTLHSKITNLFVDDYCIQAPDMDKERENWLRALEELNKKERHLLLTVNPKLDVEVIELPDSEHPNMCTDPQFLEKILINETSKSLQLGVNSLATGSHPGALVPGPMPKRISISYQCLEQHAGYKCKGQEKYVLEQVKNLPTVHVLLSDANLMKLLQSSEDCGENLTFVHPNDFRGCESNVVVSVNVDTFYLLESLSRARTQLFIIDYLLDNEEAWRTMEKDKRVDKEVVQDHIALDNQTLLSLDNFGKFLVRGIFNEKKENTI</sequence>
<proteinExistence type="predicted"/>
<accession>A0A7R8XEC2</accession>
<evidence type="ECO:0000313" key="1">
    <source>
        <dbReference type="EMBL" id="CAD7249005.1"/>
    </source>
</evidence>
<dbReference type="AlphaFoldDB" id="A0A7R8XEC2"/>
<evidence type="ECO:0000313" key="2">
    <source>
        <dbReference type="Proteomes" id="UP000677054"/>
    </source>
</evidence>
<protein>
    <submittedName>
        <fullName evidence="1">Uncharacterized protein</fullName>
    </submittedName>
</protein>
<dbReference type="EMBL" id="LR901615">
    <property type="protein sequence ID" value="CAD7249005.1"/>
    <property type="molecule type" value="Genomic_DNA"/>
</dbReference>
<dbReference type="Proteomes" id="UP000677054">
    <property type="component" value="Unassembled WGS sequence"/>
</dbReference>
<organism evidence="1">
    <name type="scientific">Darwinula stevensoni</name>
    <dbReference type="NCBI Taxonomy" id="69355"/>
    <lineage>
        <taxon>Eukaryota</taxon>
        <taxon>Metazoa</taxon>
        <taxon>Ecdysozoa</taxon>
        <taxon>Arthropoda</taxon>
        <taxon>Crustacea</taxon>
        <taxon>Oligostraca</taxon>
        <taxon>Ostracoda</taxon>
        <taxon>Podocopa</taxon>
        <taxon>Podocopida</taxon>
        <taxon>Darwinulocopina</taxon>
        <taxon>Darwinuloidea</taxon>
        <taxon>Darwinulidae</taxon>
        <taxon>Darwinula</taxon>
    </lineage>
</organism>
<keyword evidence="2" id="KW-1185">Reference proteome</keyword>
<name>A0A7R8XEC2_9CRUS</name>
<reference evidence="1" key="1">
    <citation type="submission" date="2020-11" db="EMBL/GenBank/DDBJ databases">
        <authorList>
            <person name="Tran Van P."/>
        </authorList>
    </citation>
    <scope>NUCLEOTIDE SEQUENCE</scope>
</reference>